<evidence type="ECO:0000313" key="3">
    <source>
        <dbReference type="Proteomes" id="UP001500730"/>
    </source>
</evidence>
<gene>
    <name evidence="2" type="ORF">GCM10009858_22360</name>
</gene>
<organism evidence="2 3">
    <name type="scientific">Terrabacter carboxydivorans</name>
    <dbReference type="NCBI Taxonomy" id="619730"/>
    <lineage>
        <taxon>Bacteria</taxon>
        <taxon>Bacillati</taxon>
        <taxon>Actinomycetota</taxon>
        <taxon>Actinomycetes</taxon>
        <taxon>Micrococcales</taxon>
        <taxon>Intrasporangiaceae</taxon>
        <taxon>Terrabacter</taxon>
    </lineage>
</organism>
<feature type="region of interest" description="Disordered" evidence="1">
    <location>
        <begin position="46"/>
        <end position="101"/>
    </location>
</feature>
<proteinExistence type="predicted"/>
<sequence>MAVRLSVASGRCCDWDNVAPLGGTGLVPSDGTGPILRTCPSGCLGARTAGTRRHPTAYPVPALSHGRRGRAGARAMVRDAHGMRPGRARRTPAHQPRQVLG</sequence>
<name>A0ABN3LGW2_9MICO</name>
<dbReference type="EMBL" id="BAAARE010000009">
    <property type="protein sequence ID" value="GAA2484022.1"/>
    <property type="molecule type" value="Genomic_DNA"/>
</dbReference>
<evidence type="ECO:0000313" key="2">
    <source>
        <dbReference type="EMBL" id="GAA2484022.1"/>
    </source>
</evidence>
<keyword evidence="3" id="KW-1185">Reference proteome</keyword>
<dbReference type="Proteomes" id="UP001500730">
    <property type="component" value="Unassembled WGS sequence"/>
</dbReference>
<comment type="caution">
    <text evidence="2">The sequence shown here is derived from an EMBL/GenBank/DDBJ whole genome shotgun (WGS) entry which is preliminary data.</text>
</comment>
<evidence type="ECO:0000256" key="1">
    <source>
        <dbReference type="SAM" id="MobiDB-lite"/>
    </source>
</evidence>
<accession>A0ABN3LGW2</accession>
<protein>
    <submittedName>
        <fullName evidence="2">Uncharacterized protein</fullName>
    </submittedName>
</protein>
<reference evidence="2 3" key="1">
    <citation type="journal article" date="2019" name="Int. J. Syst. Evol. Microbiol.">
        <title>The Global Catalogue of Microorganisms (GCM) 10K type strain sequencing project: providing services to taxonomists for standard genome sequencing and annotation.</title>
        <authorList>
            <consortium name="The Broad Institute Genomics Platform"/>
            <consortium name="The Broad Institute Genome Sequencing Center for Infectious Disease"/>
            <person name="Wu L."/>
            <person name="Ma J."/>
        </authorList>
    </citation>
    <scope>NUCLEOTIDE SEQUENCE [LARGE SCALE GENOMIC DNA]</scope>
    <source>
        <strain evidence="2 3">JCM 16259</strain>
    </source>
</reference>